<protein>
    <submittedName>
        <fullName evidence="2">Uncharacterized protein</fullName>
    </submittedName>
</protein>
<keyword evidence="3" id="KW-1185">Reference proteome</keyword>
<sequence length="211" mass="23087">MGGQGEGGCFEMGQGGAHSVGWRGEKGQPAQRQGRGHNLKDDADNYQTLMHTISTIEWTSLLTEPKAVLGPYGGSPPPLSTFAPHAWRAQFDQLAILGQFTQLPVNEPTSWGEPGNARADVVFEFSCTRLLRVDGFLKASESDDSLHGAPCGLPGDCSLIALPDFYLFDEERSIAIPWKRFEFQQSNFSIVLEAGHVRAYCGQRAVGQFNR</sequence>
<accession>A0ABR6RH53</accession>
<feature type="compositionally biased region" description="Gly residues" evidence="1">
    <location>
        <begin position="1"/>
        <end position="18"/>
    </location>
</feature>
<comment type="caution">
    <text evidence="2">The sequence shown here is derived from an EMBL/GenBank/DDBJ whole genome shotgun (WGS) entry which is preliminary data.</text>
</comment>
<evidence type="ECO:0000256" key="1">
    <source>
        <dbReference type="SAM" id="MobiDB-lite"/>
    </source>
</evidence>
<reference evidence="2 3" key="1">
    <citation type="submission" date="2020-08" db="EMBL/GenBank/DDBJ databases">
        <title>Functional genomics of gut bacteria from endangered species of beetles.</title>
        <authorList>
            <person name="Carlos-Shanley C."/>
        </authorList>
    </citation>
    <scope>NUCLEOTIDE SEQUENCE [LARGE SCALE GENOMIC DNA]</scope>
    <source>
        <strain evidence="2 3">S00124</strain>
    </source>
</reference>
<name>A0ABR6RH53_9BURK</name>
<feature type="region of interest" description="Disordered" evidence="1">
    <location>
        <begin position="1"/>
        <end position="42"/>
    </location>
</feature>
<proteinExistence type="predicted"/>
<dbReference type="EMBL" id="JACHKZ010000015">
    <property type="protein sequence ID" value="MBB6578491.1"/>
    <property type="molecule type" value="Genomic_DNA"/>
</dbReference>
<evidence type="ECO:0000313" key="3">
    <source>
        <dbReference type="Proteomes" id="UP000562492"/>
    </source>
</evidence>
<gene>
    <name evidence="2" type="ORF">HNP33_002573</name>
</gene>
<evidence type="ECO:0000313" key="2">
    <source>
        <dbReference type="EMBL" id="MBB6578491.1"/>
    </source>
</evidence>
<dbReference type="Proteomes" id="UP000562492">
    <property type="component" value="Unassembled WGS sequence"/>
</dbReference>
<organism evidence="2 3">
    <name type="scientific">Comamonas odontotermitis</name>
    <dbReference type="NCBI Taxonomy" id="379895"/>
    <lineage>
        <taxon>Bacteria</taxon>
        <taxon>Pseudomonadati</taxon>
        <taxon>Pseudomonadota</taxon>
        <taxon>Betaproteobacteria</taxon>
        <taxon>Burkholderiales</taxon>
        <taxon>Comamonadaceae</taxon>
        <taxon>Comamonas</taxon>
    </lineage>
</organism>